<organism evidence="1 2">
    <name type="scientific">Edwardsiella piscicida</name>
    <dbReference type="NCBI Taxonomy" id="1263550"/>
    <lineage>
        <taxon>Bacteria</taxon>
        <taxon>Pseudomonadati</taxon>
        <taxon>Pseudomonadota</taxon>
        <taxon>Gammaproteobacteria</taxon>
        <taxon>Enterobacterales</taxon>
        <taxon>Hafniaceae</taxon>
        <taxon>Edwardsiella</taxon>
    </lineage>
</organism>
<keyword evidence="2" id="KW-1185">Reference proteome</keyword>
<dbReference type="EMBL" id="CP001135">
    <property type="protein sequence ID" value="ACY85835.1"/>
    <property type="molecule type" value="Genomic_DNA"/>
</dbReference>
<protein>
    <submittedName>
        <fullName evidence="1">Uncharacterized protein</fullName>
    </submittedName>
</protein>
<dbReference type="KEGG" id="etr:ETAE_3002"/>
<sequence>MAKAIRQPYISLTVASLRQLTAPYCCHKKITSSEFNLIKFGGMGLS</sequence>
<dbReference type="AlphaFoldDB" id="A0AAU8P5H1"/>
<proteinExistence type="predicted"/>
<evidence type="ECO:0000313" key="2">
    <source>
        <dbReference type="Proteomes" id="UP000002634"/>
    </source>
</evidence>
<name>A0AAU8P5H1_EDWPI</name>
<gene>
    <name evidence="1" type="ordered locus">ETAE_3002</name>
</gene>
<dbReference type="Proteomes" id="UP000002634">
    <property type="component" value="Chromosome"/>
</dbReference>
<evidence type="ECO:0000313" key="1">
    <source>
        <dbReference type="EMBL" id="ACY85835.1"/>
    </source>
</evidence>
<accession>A0AAU8P5H1</accession>
<reference evidence="1 2" key="1">
    <citation type="journal article" date="2009" name="PLoS ONE">
        <title>Genome sequence of the versatile fish pathogen Edwardsiella tarda provides insights into its adaptation to broad host ranges and intracellular niches.</title>
        <authorList>
            <person name="Wang Q."/>
            <person name="Yang M."/>
            <person name="Xiao J."/>
            <person name="Wu H."/>
            <person name="Wang X."/>
            <person name="Lv Y."/>
            <person name="Xu L."/>
            <person name="Zheng H."/>
            <person name="Wang S."/>
            <person name="Zhao G."/>
            <person name="Liu Q."/>
            <person name="Zhang Y."/>
        </authorList>
    </citation>
    <scope>NUCLEOTIDE SEQUENCE [LARGE SCALE GENOMIC DNA]</scope>
    <source>
        <strain evidence="2">EIB202 / CCTCC M208068</strain>
    </source>
</reference>